<reference evidence="3" key="1">
    <citation type="submission" date="2023-07" db="EMBL/GenBank/DDBJ databases">
        <title>Sequencing the genomes of 1000 actinobacteria strains.</title>
        <authorList>
            <person name="Klenk H.-P."/>
        </authorList>
    </citation>
    <scope>NUCLEOTIDE SEQUENCE</scope>
    <source>
        <strain evidence="3">DSM 13988</strain>
    </source>
</reference>
<dbReference type="InterPro" id="IPR013538">
    <property type="entry name" value="ASHA1/2-like_C"/>
</dbReference>
<feature type="domain" description="Activator of Hsp90 ATPase homologue 1/2-like C-terminal" evidence="2">
    <location>
        <begin position="18"/>
        <end position="149"/>
    </location>
</feature>
<evidence type="ECO:0000313" key="4">
    <source>
        <dbReference type="Proteomes" id="UP001247307"/>
    </source>
</evidence>
<keyword evidence="4" id="KW-1185">Reference proteome</keyword>
<gene>
    <name evidence="3" type="ORF">J2S35_001080</name>
</gene>
<dbReference type="Gene3D" id="3.30.530.20">
    <property type="match status" value="1"/>
</dbReference>
<comment type="similarity">
    <text evidence="1">Belongs to the AHA1 family.</text>
</comment>
<dbReference type="Proteomes" id="UP001247307">
    <property type="component" value="Unassembled WGS sequence"/>
</dbReference>
<dbReference type="EMBL" id="JAVDUI010000001">
    <property type="protein sequence ID" value="MDR6892140.1"/>
    <property type="molecule type" value="Genomic_DNA"/>
</dbReference>
<comment type="caution">
    <text evidence="3">The sequence shown here is derived from an EMBL/GenBank/DDBJ whole genome shotgun (WGS) entry which is preliminary data.</text>
</comment>
<proteinExistence type="inferred from homology"/>
<dbReference type="InterPro" id="IPR023393">
    <property type="entry name" value="START-like_dom_sf"/>
</dbReference>
<evidence type="ECO:0000313" key="3">
    <source>
        <dbReference type="EMBL" id="MDR6892140.1"/>
    </source>
</evidence>
<sequence>MSHPEGFGEFETGHTVEAPIEKVYEAFMTTEGLAAWFGPAGWSVPAESVAIEPREGGAYRLTMVNDEDAEQSSPVTAVIDELRAPEYIRATDSAYAALGFPQDVVMETVLTRVEGGTSIVIRQAPLPLAVFEPASAGWASSFQKLDAHLSRQA</sequence>
<dbReference type="Pfam" id="PF08327">
    <property type="entry name" value="AHSA1"/>
    <property type="match status" value="1"/>
</dbReference>
<dbReference type="CDD" id="cd07814">
    <property type="entry name" value="SRPBCC_CalC_Aha1-like"/>
    <property type="match status" value="1"/>
</dbReference>
<organism evidence="3 4">
    <name type="scientific">Falsarthrobacter nasiphocae</name>
    <dbReference type="NCBI Taxonomy" id="189863"/>
    <lineage>
        <taxon>Bacteria</taxon>
        <taxon>Bacillati</taxon>
        <taxon>Actinomycetota</taxon>
        <taxon>Actinomycetes</taxon>
        <taxon>Micrococcales</taxon>
        <taxon>Micrococcaceae</taxon>
        <taxon>Falsarthrobacter</taxon>
    </lineage>
</organism>
<accession>A0AAE3YF78</accession>
<dbReference type="AlphaFoldDB" id="A0AAE3YF78"/>
<dbReference type="SUPFAM" id="SSF55961">
    <property type="entry name" value="Bet v1-like"/>
    <property type="match status" value="1"/>
</dbReference>
<dbReference type="RefSeq" id="WP_309850723.1">
    <property type="nucleotide sequence ID" value="NZ_BAAAIU010000005.1"/>
</dbReference>
<name>A0AAE3YF78_9MICC</name>
<protein>
    <submittedName>
        <fullName evidence="3">Uncharacterized protein YndB with AHSA1/START domain</fullName>
    </submittedName>
</protein>
<evidence type="ECO:0000259" key="2">
    <source>
        <dbReference type="Pfam" id="PF08327"/>
    </source>
</evidence>
<evidence type="ECO:0000256" key="1">
    <source>
        <dbReference type="ARBA" id="ARBA00006817"/>
    </source>
</evidence>